<feature type="chain" id="PRO_5035889265" evidence="1">
    <location>
        <begin position="24"/>
        <end position="88"/>
    </location>
</feature>
<proteinExistence type="predicted"/>
<reference evidence="2 3" key="1">
    <citation type="submission" date="2021-08" db="EMBL/GenBank/DDBJ databases">
        <title>WGS assembly of Ceratopteris richardii.</title>
        <authorList>
            <person name="Marchant D.B."/>
            <person name="Chen G."/>
            <person name="Jenkins J."/>
            <person name="Shu S."/>
            <person name="Leebens-Mack J."/>
            <person name="Grimwood J."/>
            <person name="Schmutz J."/>
            <person name="Soltis P."/>
            <person name="Soltis D."/>
            <person name="Chen Z.-H."/>
        </authorList>
    </citation>
    <scope>NUCLEOTIDE SEQUENCE [LARGE SCALE GENOMIC DNA]</scope>
    <source>
        <strain evidence="2">Whitten #5841</strain>
        <tissue evidence="2">Leaf</tissue>
    </source>
</reference>
<sequence length="88" mass="8813">MATFGSFAGLAAAAVGALSSSEAQLLGLYDFSACSSGKQSSSQVNTKLQDSKHCAQGPAKKGGLLSQLNVANLAPELNGIGCFDTVFG</sequence>
<comment type="caution">
    <text evidence="2">The sequence shown here is derived from an EMBL/GenBank/DDBJ whole genome shotgun (WGS) entry which is preliminary data.</text>
</comment>
<dbReference type="EMBL" id="CM035432">
    <property type="protein sequence ID" value="KAH7294993.1"/>
    <property type="molecule type" value="Genomic_DNA"/>
</dbReference>
<keyword evidence="3" id="KW-1185">Reference proteome</keyword>
<dbReference type="AlphaFoldDB" id="A0A8T2RHG1"/>
<gene>
    <name evidence="2" type="ORF">KP509_27G027800</name>
</gene>
<organism evidence="2 3">
    <name type="scientific">Ceratopteris richardii</name>
    <name type="common">Triangle waterfern</name>
    <dbReference type="NCBI Taxonomy" id="49495"/>
    <lineage>
        <taxon>Eukaryota</taxon>
        <taxon>Viridiplantae</taxon>
        <taxon>Streptophyta</taxon>
        <taxon>Embryophyta</taxon>
        <taxon>Tracheophyta</taxon>
        <taxon>Polypodiopsida</taxon>
        <taxon>Polypodiidae</taxon>
        <taxon>Polypodiales</taxon>
        <taxon>Pteridineae</taxon>
        <taxon>Pteridaceae</taxon>
        <taxon>Parkerioideae</taxon>
        <taxon>Ceratopteris</taxon>
    </lineage>
</organism>
<evidence type="ECO:0000313" key="3">
    <source>
        <dbReference type="Proteomes" id="UP000825935"/>
    </source>
</evidence>
<dbReference type="Proteomes" id="UP000825935">
    <property type="component" value="Chromosome 27"/>
</dbReference>
<name>A0A8T2RHG1_CERRI</name>
<evidence type="ECO:0000313" key="2">
    <source>
        <dbReference type="EMBL" id="KAH7294993.1"/>
    </source>
</evidence>
<keyword evidence="1" id="KW-0732">Signal</keyword>
<evidence type="ECO:0000256" key="1">
    <source>
        <dbReference type="SAM" id="SignalP"/>
    </source>
</evidence>
<accession>A0A8T2RHG1</accession>
<dbReference type="OrthoDB" id="10479733at2759"/>
<dbReference type="OMA" id="DSKHCAQ"/>
<feature type="signal peptide" evidence="1">
    <location>
        <begin position="1"/>
        <end position="23"/>
    </location>
</feature>
<protein>
    <submittedName>
        <fullName evidence="2">Uncharacterized protein</fullName>
    </submittedName>
</protein>